<dbReference type="AlphaFoldDB" id="W9CXT1"/>
<feature type="compositionally biased region" description="Low complexity" evidence="1">
    <location>
        <begin position="229"/>
        <end position="248"/>
    </location>
</feature>
<feature type="compositionally biased region" description="Polar residues" evidence="1">
    <location>
        <begin position="452"/>
        <end position="465"/>
    </location>
</feature>
<evidence type="ECO:0000313" key="2">
    <source>
        <dbReference type="EMBL" id="ESZ99474.1"/>
    </source>
</evidence>
<dbReference type="EMBL" id="AYSA01000005">
    <property type="protein sequence ID" value="ESZ99474.1"/>
    <property type="molecule type" value="Genomic_DNA"/>
</dbReference>
<reference evidence="2 3" key="1">
    <citation type="journal article" date="2014" name="Genome Announc.">
        <title>Draft genome sequence of Sclerotinia borealis, a psychrophilic plant pathogenic fungus.</title>
        <authorList>
            <person name="Mardanov A.V."/>
            <person name="Beletsky A.V."/>
            <person name="Kadnikov V.V."/>
            <person name="Ignatov A.N."/>
            <person name="Ravin N.V."/>
        </authorList>
    </citation>
    <scope>NUCLEOTIDE SEQUENCE [LARGE SCALE GENOMIC DNA]</scope>
    <source>
        <strain evidence="3">F-4157</strain>
    </source>
</reference>
<dbReference type="Proteomes" id="UP000019487">
    <property type="component" value="Unassembled WGS sequence"/>
</dbReference>
<accession>W9CXT1</accession>
<feature type="compositionally biased region" description="Polar residues" evidence="1">
    <location>
        <begin position="254"/>
        <end position="269"/>
    </location>
</feature>
<comment type="caution">
    <text evidence="2">The sequence shown here is derived from an EMBL/GenBank/DDBJ whole genome shotgun (WGS) entry which is preliminary data.</text>
</comment>
<evidence type="ECO:0000256" key="1">
    <source>
        <dbReference type="SAM" id="MobiDB-lite"/>
    </source>
</evidence>
<gene>
    <name evidence="2" type="ORF">SBOR_0137</name>
</gene>
<keyword evidence="3" id="KW-1185">Reference proteome</keyword>
<sequence length="465" mass="51500">MSNTTKILIEKLKLQRLLRERVFVKWKDQLEILLVVPLDANFADASKPCSISNVDDLSFHEASAIHDAKISDSLYVNCIQFDLSAKGFIVMEKKSTETIKPWTKTSAKLLLGLESLSNTTTFTVYIKPNSYALVGLEQLHNRLSNTSNDTRKTNMKEIYIEQVPELVEWKSLPPAYTKKRVQVPRSPPIIFEQKTPSTNTSEVAIAETPARTPTGTNSPTGPNPPTDPDSPTGPNSPNSPTGPNSPTDPVSPIGPNSPTGPDSTSVHSIFSPTCEELSDGEINLDIIEKEFGIDFDVDSDEEQLAKKQFASLDSREPNQQLDYNLEVSQILLNSKLAKWMETVCSALFFYDPLDSDSDNTLGLWEKRNLWLIKDIARTIPWADKMRSGAEISSSLLEQFIKPGDAARTVALDSSNKGVYLKQKSLFITYILAEFGKPGGISKENSEPVSRKSLGTDSNVSKRVKM</sequence>
<feature type="region of interest" description="Disordered" evidence="1">
    <location>
        <begin position="442"/>
        <end position="465"/>
    </location>
</feature>
<proteinExistence type="predicted"/>
<dbReference type="STRING" id="1432307.W9CXT1"/>
<feature type="region of interest" description="Disordered" evidence="1">
    <location>
        <begin position="187"/>
        <end position="269"/>
    </location>
</feature>
<evidence type="ECO:0000313" key="3">
    <source>
        <dbReference type="Proteomes" id="UP000019487"/>
    </source>
</evidence>
<dbReference type="HOGENOM" id="CLU_038482_0_0_1"/>
<dbReference type="OrthoDB" id="3944132at2759"/>
<organism evidence="2 3">
    <name type="scientific">Sclerotinia borealis (strain F-4128)</name>
    <dbReference type="NCBI Taxonomy" id="1432307"/>
    <lineage>
        <taxon>Eukaryota</taxon>
        <taxon>Fungi</taxon>
        <taxon>Dikarya</taxon>
        <taxon>Ascomycota</taxon>
        <taxon>Pezizomycotina</taxon>
        <taxon>Leotiomycetes</taxon>
        <taxon>Helotiales</taxon>
        <taxon>Sclerotiniaceae</taxon>
        <taxon>Sclerotinia</taxon>
    </lineage>
</organism>
<name>W9CXT1_SCLBF</name>
<protein>
    <submittedName>
        <fullName evidence="2">Uncharacterized protein</fullName>
    </submittedName>
</protein>